<reference evidence="2 3" key="1">
    <citation type="journal article" date="2018" name="Sci. Rep.">
        <title>Genomic signatures of local adaptation to the degree of environmental predictability in rotifers.</title>
        <authorList>
            <person name="Franch-Gras L."/>
            <person name="Hahn C."/>
            <person name="Garcia-Roger E.M."/>
            <person name="Carmona M.J."/>
            <person name="Serra M."/>
            <person name="Gomez A."/>
        </authorList>
    </citation>
    <scope>NUCLEOTIDE SEQUENCE [LARGE SCALE GENOMIC DNA]</scope>
    <source>
        <strain evidence="2">HYR1</strain>
    </source>
</reference>
<dbReference type="Pfam" id="PF13181">
    <property type="entry name" value="TPR_8"/>
    <property type="match status" value="1"/>
</dbReference>
<feature type="repeat" description="TPR" evidence="1">
    <location>
        <begin position="435"/>
        <end position="468"/>
    </location>
</feature>
<dbReference type="AlphaFoldDB" id="A0A3M7RC44"/>
<proteinExistence type="predicted"/>
<feature type="repeat" description="TPR" evidence="1">
    <location>
        <begin position="200"/>
        <end position="233"/>
    </location>
</feature>
<dbReference type="OrthoDB" id="1926212at2759"/>
<dbReference type="PANTHER" id="PTHR45153">
    <property type="entry name" value="TETRATRICOPEPTIDE REPEAT PROTEIN 16"/>
    <property type="match status" value="1"/>
</dbReference>
<name>A0A3M7RC44_BRAPC</name>
<dbReference type="PANTHER" id="PTHR45153:SF1">
    <property type="entry name" value="TETRATRICOPEPTIDE REPEAT PROTEIN 16"/>
    <property type="match status" value="1"/>
</dbReference>
<evidence type="ECO:0000313" key="3">
    <source>
        <dbReference type="Proteomes" id="UP000276133"/>
    </source>
</evidence>
<sequence>MEKLDAVEKLLAESNKDSVTLIGDGLTKQHFIELDTFITTKGKLYESQVRRGWDNGEEKQIEPSSSPIFSTELNDKIMFDVRSRLASIFESGIERSYMTDRPEKIKDDLFKRGNEYYNEALKFYNDEFYEKALLKLEKAFTFSSRDINYYILKADCFIQLCDFKSAILTINKLLSTIFINLEEDSPNYKEIKESLYEKIAFCYYMMGQTNFDSQLYMEALESFNKASELRPHNLSFKVKSISCLFSMNRLSESLILMDKIIDENESYRTNCNLYVLRAKLNLKANKISKCFHDLKTALKIDAENPEANLLMEQLEETAEQLRNGALILSLSSRTTDALHKIAGAISFNPSKPEYHLQRGILYKRMKDFNSAIDDFLIGLEKINEYEVKDKDLYANFQRQILLTYNDFAIQCYEKRFYDDAIVLLNKAIKIEKKESGFYVNRGDCFYKKNEKRFALLDYEQAYEIEPSNEENKERVAKLYYEFGIEKYEAKDYEEATRNFDHAIKLKPEKCKYYISRARTKYMSDDRYSAQKDICISILLEPSNPEIPGIISRLFLNQDLNEVLMSRPISIEDGGKTERENKKEINEMIKQTNNYILK</sequence>
<gene>
    <name evidence="2" type="ORF">BpHYR1_019461</name>
</gene>
<dbReference type="SUPFAM" id="SSF48452">
    <property type="entry name" value="TPR-like"/>
    <property type="match status" value="3"/>
</dbReference>
<comment type="caution">
    <text evidence="2">The sequence shown here is derived from an EMBL/GenBank/DDBJ whole genome shotgun (WGS) entry which is preliminary data.</text>
</comment>
<dbReference type="InterPro" id="IPR019734">
    <property type="entry name" value="TPR_rpt"/>
</dbReference>
<organism evidence="2 3">
    <name type="scientific">Brachionus plicatilis</name>
    <name type="common">Marine rotifer</name>
    <name type="synonym">Brachionus muelleri</name>
    <dbReference type="NCBI Taxonomy" id="10195"/>
    <lineage>
        <taxon>Eukaryota</taxon>
        <taxon>Metazoa</taxon>
        <taxon>Spiralia</taxon>
        <taxon>Gnathifera</taxon>
        <taxon>Rotifera</taxon>
        <taxon>Eurotatoria</taxon>
        <taxon>Monogononta</taxon>
        <taxon>Pseudotrocha</taxon>
        <taxon>Ploima</taxon>
        <taxon>Brachionidae</taxon>
        <taxon>Brachionus</taxon>
    </lineage>
</organism>
<dbReference type="STRING" id="10195.A0A3M7RC44"/>
<dbReference type="Gene3D" id="1.25.40.10">
    <property type="entry name" value="Tetratricopeptide repeat domain"/>
    <property type="match status" value="4"/>
</dbReference>
<feature type="repeat" description="TPR" evidence="1">
    <location>
        <begin position="476"/>
        <end position="509"/>
    </location>
</feature>
<accession>A0A3M7RC44</accession>
<protein>
    <submittedName>
        <fullName evidence="2">Tetratricopeptide repeat 16-like</fullName>
    </submittedName>
</protein>
<dbReference type="PROSITE" id="PS50005">
    <property type="entry name" value="TPR"/>
    <property type="match status" value="3"/>
</dbReference>
<dbReference type="EMBL" id="REGN01003747">
    <property type="protein sequence ID" value="RNA21009.1"/>
    <property type="molecule type" value="Genomic_DNA"/>
</dbReference>
<evidence type="ECO:0000313" key="2">
    <source>
        <dbReference type="EMBL" id="RNA21009.1"/>
    </source>
</evidence>
<dbReference type="InterPro" id="IPR011990">
    <property type="entry name" value="TPR-like_helical_dom_sf"/>
</dbReference>
<dbReference type="Proteomes" id="UP000276133">
    <property type="component" value="Unassembled WGS sequence"/>
</dbReference>
<dbReference type="PROSITE" id="PS50293">
    <property type="entry name" value="TPR_REGION"/>
    <property type="match status" value="1"/>
</dbReference>
<keyword evidence="1" id="KW-0802">TPR repeat</keyword>
<evidence type="ECO:0000256" key="1">
    <source>
        <dbReference type="PROSITE-ProRule" id="PRU00339"/>
    </source>
</evidence>
<keyword evidence="3" id="KW-1185">Reference proteome</keyword>
<dbReference type="SMART" id="SM00028">
    <property type="entry name" value="TPR"/>
    <property type="match status" value="8"/>
</dbReference>